<accession>A0A0F9JW15</accession>
<dbReference type="EMBL" id="LAZR01009230">
    <property type="protein sequence ID" value="KKM73888.1"/>
    <property type="molecule type" value="Genomic_DNA"/>
</dbReference>
<protein>
    <submittedName>
        <fullName evidence="1">Uncharacterized protein</fullName>
    </submittedName>
</protein>
<sequence>MITRTEAIRNDDLMQLIMVMEEAHWAVRQIVPPRNVVPLGDLVTIVVFEREE</sequence>
<comment type="caution">
    <text evidence="1">The sequence shown here is derived from an EMBL/GenBank/DDBJ whole genome shotgun (WGS) entry which is preliminary data.</text>
</comment>
<name>A0A0F9JW15_9ZZZZ</name>
<proteinExistence type="predicted"/>
<evidence type="ECO:0000313" key="1">
    <source>
        <dbReference type="EMBL" id="KKM73888.1"/>
    </source>
</evidence>
<organism evidence="1">
    <name type="scientific">marine sediment metagenome</name>
    <dbReference type="NCBI Taxonomy" id="412755"/>
    <lineage>
        <taxon>unclassified sequences</taxon>
        <taxon>metagenomes</taxon>
        <taxon>ecological metagenomes</taxon>
    </lineage>
</organism>
<gene>
    <name evidence="1" type="ORF">LCGC14_1405970</name>
</gene>
<reference evidence="1" key="1">
    <citation type="journal article" date="2015" name="Nature">
        <title>Complex archaea that bridge the gap between prokaryotes and eukaryotes.</title>
        <authorList>
            <person name="Spang A."/>
            <person name="Saw J.H."/>
            <person name="Jorgensen S.L."/>
            <person name="Zaremba-Niedzwiedzka K."/>
            <person name="Martijn J."/>
            <person name="Lind A.E."/>
            <person name="van Eijk R."/>
            <person name="Schleper C."/>
            <person name="Guy L."/>
            <person name="Ettema T.J."/>
        </authorList>
    </citation>
    <scope>NUCLEOTIDE SEQUENCE</scope>
</reference>
<dbReference type="AlphaFoldDB" id="A0A0F9JW15"/>